<dbReference type="AlphaFoldDB" id="A0A9P1CNU2"/>
<feature type="coiled-coil region" evidence="8">
    <location>
        <begin position="133"/>
        <end position="178"/>
    </location>
</feature>
<keyword evidence="3" id="KW-0963">Cytoplasm</keyword>
<sequence>MDNPYNVRSWNGGTVQLPLQAQAKTFARENFSNCQVQLEEEMRDRLDRSGSKLDGVRDSMEKVVQAVQSEIKERQEANKALGVMFESQVQSIQDRLDAVFMKKLDHLDSSVAMLGQRMSAVEREFSLTREKHMQDISRRNHRLTEEVENCKSNLKREKEERKQRADEFAKQLSECEAQTRALIATQAQQREQKQGSKSNKSNKSNMDIIPLGVSFGPWEPKVGIQNSEMESFDSEEDSDFPLKESLPCLYVDCHGGFSSVEDSVASLSAIERAEEGLQDSLRQSRLQKALAPGQILTQADIQRLYHDQGLGHFAVPVVCILKLSLAMISFGQSAADTEDMVFQVCTAIELPVVHFEVGTRNINASFAGIVHTVPFARGINADKLASTISLANLMMMRVGTIQGASDLLDDIFEQRPPYSDFVQYVCFCALSVLASIAAFMGSSRDAAAVALIVPATVLGQVFCRRFSPWADLEAFIVALTVGVLTPLVSSFLNAPLCEIPAIYLSPLLVYLPGSQLIYGAYEIQFGSLVNGVSQLGSCVVRCMFLAMALLIGWQVFGHGFYQGATKSSAAASLVPINMSCMFPYSWEIVFCCWNIPLLFFAFIGLNMPLCKMAGPGLIAYLSLLLYIVLLKQSQIEGFFPNRIIDSIALFAAANFAYFHEYCTSSPAILAILPVLLVLAPGSHVVLSILSSVQRSANLSVMVEPILDLILQGVAYAVGLTLAMRLWRPLLHRKLARRLARYQSLRARLDGLKQRSETGDDQIYSYLEEKVVGIKAMLAAEKTARTQADDDIMQALKHYTNCLQDALRTINQH</sequence>
<comment type="similarity">
    <text evidence="2">Belongs to the SF-assemblin family.</text>
</comment>
<dbReference type="GO" id="GO:0005874">
    <property type="term" value="C:microtubule"/>
    <property type="evidence" value="ECO:0007669"/>
    <property type="project" value="UniProtKB-KW"/>
</dbReference>
<dbReference type="InterPro" id="IPR010619">
    <property type="entry name" value="ThrE-like_N"/>
</dbReference>
<keyword evidence="5 8" id="KW-0175">Coiled coil</keyword>
<protein>
    <submittedName>
        <fullName evidence="13">Pheromone-regulated membrane protein 10</fullName>
    </submittedName>
</protein>
<dbReference type="OrthoDB" id="436841at2759"/>
<feature type="transmembrane region" description="Helical" evidence="10">
    <location>
        <begin position="581"/>
        <end position="605"/>
    </location>
</feature>
<keyword evidence="6" id="KW-0206">Cytoskeleton</keyword>
<evidence type="ECO:0000313" key="14">
    <source>
        <dbReference type="Proteomes" id="UP001152797"/>
    </source>
</evidence>
<evidence type="ECO:0000256" key="4">
    <source>
        <dbReference type="ARBA" id="ARBA00022701"/>
    </source>
</evidence>
<reference evidence="13 14" key="2">
    <citation type="submission" date="2024-05" db="EMBL/GenBank/DDBJ databases">
        <authorList>
            <person name="Chen Y."/>
            <person name="Shah S."/>
            <person name="Dougan E. K."/>
            <person name="Thang M."/>
            <person name="Chan C."/>
        </authorList>
    </citation>
    <scope>NUCLEOTIDE SEQUENCE [LARGE SCALE GENOMIC DNA]</scope>
</reference>
<evidence type="ECO:0000256" key="9">
    <source>
        <dbReference type="SAM" id="MobiDB-lite"/>
    </source>
</evidence>
<feature type="transmembrane region" description="Helical" evidence="10">
    <location>
        <begin position="666"/>
        <end position="688"/>
    </location>
</feature>
<evidence type="ECO:0000256" key="10">
    <source>
        <dbReference type="SAM" id="Phobius"/>
    </source>
</evidence>
<comment type="subcellular location">
    <subcellularLocation>
        <location evidence="1">Cytoplasm</location>
        <location evidence="1">Cytoskeleton</location>
    </subcellularLocation>
</comment>
<dbReference type="PANTHER" id="PTHR40412:SF1">
    <property type="entry name" value="SF-ASSEMBLIN"/>
    <property type="match status" value="1"/>
</dbReference>
<dbReference type="PANTHER" id="PTHR40412">
    <property type="entry name" value="SF-ASSEMBLIN"/>
    <property type="match status" value="1"/>
</dbReference>
<evidence type="ECO:0000256" key="2">
    <source>
        <dbReference type="ARBA" id="ARBA00005678"/>
    </source>
</evidence>
<dbReference type="EMBL" id="CAMXCT030001928">
    <property type="protein sequence ID" value="CAL4781565.1"/>
    <property type="molecule type" value="Genomic_DNA"/>
</dbReference>
<evidence type="ECO:0000256" key="6">
    <source>
        <dbReference type="ARBA" id="ARBA00023212"/>
    </source>
</evidence>
<feature type="transmembrane region" description="Helical" evidence="10">
    <location>
        <begin position="502"/>
        <end position="521"/>
    </location>
</feature>
<reference evidence="12" key="1">
    <citation type="submission" date="2022-10" db="EMBL/GenBank/DDBJ databases">
        <authorList>
            <person name="Chen Y."/>
            <person name="Dougan E. K."/>
            <person name="Chan C."/>
            <person name="Rhodes N."/>
            <person name="Thang M."/>
        </authorList>
    </citation>
    <scope>NUCLEOTIDE SEQUENCE</scope>
</reference>
<evidence type="ECO:0000313" key="12">
    <source>
        <dbReference type="EMBL" id="CAI3994253.1"/>
    </source>
</evidence>
<feature type="transmembrane region" description="Helical" evidence="10">
    <location>
        <begin position="446"/>
        <end position="463"/>
    </location>
</feature>
<evidence type="ECO:0000256" key="1">
    <source>
        <dbReference type="ARBA" id="ARBA00004245"/>
    </source>
</evidence>
<keyword evidence="10" id="KW-1133">Transmembrane helix</keyword>
<evidence type="ECO:0000259" key="11">
    <source>
        <dbReference type="Pfam" id="PF06738"/>
    </source>
</evidence>
<feature type="transmembrane region" description="Helical" evidence="10">
    <location>
        <begin position="542"/>
        <end position="561"/>
    </location>
</feature>
<keyword evidence="10" id="KW-0812">Transmembrane</keyword>
<dbReference type="EMBL" id="CAMXCT010001928">
    <property type="protein sequence ID" value="CAI3994253.1"/>
    <property type="molecule type" value="Genomic_DNA"/>
</dbReference>
<keyword evidence="14" id="KW-1185">Reference proteome</keyword>
<dbReference type="Pfam" id="PF06738">
    <property type="entry name" value="ThrE"/>
    <property type="match status" value="1"/>
</dbReference>
<accession>A0A9P1CNU2</accession>
<dbReference type="GO" id="GO:0022857">
    <property type="term" value="F:transmembrane transporter activity"/>
    <property type="evidence" value="ECO:0007669"/>
    <property type="project" value="InterPro"/>
</dbReference>
<feature type="transmembrane region" description="Helical" evidence="10">
    <location>
        <begin position="708"/>
        <end position="726"/>
    </location>
</feature>
<dbReference type="Pfam" id="PF06705">
    <property type="entry name" value="SF-assemblin"/>
    <property type="match status" value="2"/>
</dbReference>
<feature type="region of interest" description="Disordered" evidence="9">
    <location>
        <begin position="186"/>
        <end position="206"/>
    </location>
</feature>
<dbReference type="InterPro" id="IPR008374">
    <property type="entry name" value="SF_assemblin/giardin_b"/>
</dbReference>
<feature type="transmembrane region" description="Helical" evidence="10">
    <location>
        <begin position="475"/>
        <end position="496"/>
    </location>
</feature>
<evidence type="ECO:0000256" key="8">
    <source>
        <dbReference type="SAM" id="Coils"/>
    </source>
</evidence>
<feature type="transmembrane region" description="Helical" evidence="10">
    <location>
        <begin position="421"/>
        <end position="440"/>
    </location>
</feature>
<comment type="caution">
    <text evidence="12">The sequence shown here is derived from an EMBL/GenBank/DDBJ whole genome shotgun (WGS) entry which is preliminary data.</text>
</comment>
<evidence type="ECO:0000313" key="13">
    <source>
        <dbReference type="EMBL" id="CAL4781565.1"/>
    </source>
</evidence>
<keyword evidence="4" id="KW-0493">Microtubule</keyword>
<feature type="domain" description="Threonine/serine exporter-like N-terminal" evidence="11">
    <location>
        <begin position="320"/>
        <end position="555"/>
    </location>
</feature>
<gene>
    <name evidence="12" type="ORF">C1SCF055_LOCUS20910</name>
</gene>
<dbReference type="EMBL" id="CAMXCT020001928">
    <property type="protein sequence ID" value="CAL1147628.1"/>
    <property type="molecule type" value="Genomic_DNA"/>
</dbReference>
<proteinExistence type="inferred from homology"/>
<feature type="transmembrane region" description="Helical" evidence="10">
    <location>
        <begin position="612"/>
        <end position="630"/>
    </location>
</feature>
<keyword evidence="10" id="KW-0472">Membrane</keyword>
<organism evidence="12">
    <name type="scientific">Cladocopium goreaui</name>
    <dbReference type="NCBI Taxonomy" id="2562237"/>
    <lineage>
        <taxon>Eukaryota</taxon>
        <taxon>Sar</taxon>
        <taxon>Alveolata</taxon>
        <taxon>Dinophyceae</taxon>
        <taxon>Suessiales</taxon>
        <taxon>Symbiodiniaceae</taxon>
        <taxon>Cladocopium</taxon>
    </lineage>
</organism>
<evidence type="ECO:0000256" key="3">
    <source>
        <dbReference type="ARBA" id="ARBA00022490"/>
    </source>
</evidence>
<evidence type="ECO:0000256" key="5">
    <source>
        <dbReference type="ARBA" id="ARBA00023054"/>
    </source>
</evidence>
<dbReference type="GO" id="GO:0005200">
    <property type="term" value="F:structural constituent of cytoskeleton"/>
    <property type="evidence" value="ECO:0007669"/>
    <property type="project" value="InterPro"/>
</dbReference>
<dbReference type="Proteomes" id="UP001152797">
    <property type="component" value="Unassembled WGS sequence"/>
</dbReference>
<feature type="compositionally biased region" description="Low complexity" evidence="9">
    <location>
        <begin position="196"/>
        <end position="205"/>
    </location>
</feature>
<evidence type="ECO:0000256" key="7">
    <source>
        <dbReference type="ARBA" id="ARBA00034125"/>
    </source>
</evidence>
<comment type="similarity">
    <text evidence="7">Belongs to the ThrE exporter (TC 2.A.79) family.</text>
</comment>
<name>A0A9P1CNU2_9DINO</name>